<name>A0A4Z1FKG7_9HELO</name>
<accession>A0A4Z1FKG7</accession>
<comment type="caution">
    <text evidence="2">The sequence shown here is derived from an EMBL/GenBank/DDBJ whole genome shotgun (WGS) entry which is preliminary data.</text>
</comment>
<dbReference type="PANTHER" id="PTHR43798">
    <property type="entry name" value="MONOACYLGLYCEROL LIPASE"/>
    <property type="match status" value="1"/>
</dbReference>
<dbReference type="SUPFAM" id="SSF53474">
    <property type="entry name" value="alpha/beta-Hydrolases"/>
    <property type="match status" value="1"/>
</dbReference>
<dbReference type="EMBL" id="PQXI01000186">
    <property type="protein sequence ID" value="TGO22021.1"/>
    <property type="molecule type" value="Genomic_DNA"/>
</dbReference>
<organism evidence="2 3">
    <name type="scientific">Botrytis paeoniae</name>
    <dbReference type="NCBI Taxonomy" id="278948"/>
    <lineage>
        <taxon>Eukaryota</taxon>
        <taxon>Fungi</taxon>
        <taxon>Dikarya</taxon>
        <taxon>Ascomycota</taxon>
        <taxon>Pezizomycotina</taxon>
        <taxon>Leotiomycetes</taxon>
        <taxon>Helotiales</taxon>
        <taxon>Sclerotiniaceae</taxon>
        <taxon>Botrytis</taxon>
    </lineage>
</organism>
<dbReference type="AlphaFoldDB" id="A0A4Z1FKG7"/>
<dbReference type="InterPro" id="IPR000073">
    <property type="entry name" value="AB_hydrolase_1"/>
</dbReference>
<dbReference type="GO" id="GO:0016020">
    <property type="term" value="C:membrane"/>
    <property type="evidence" value="ECO:0007669"/>
    <property type="project" value="TreeGrafter"/>
</dbReference>
<dbReference type="PRINTS" id="PR00412">
    <property type="entry name" value="EPOXHYDRLASE"/>
</dbReference>
<evidence type="ECO:0000259" key="1">
    <source>
        <dbReference type="Pfam" id="PF00561"/>
    </source>
</evidence>
<dbReference type="PRINTS" id="PR00111">
    <property type="entry name" value="ABHYDROLASE"/>
</dbReference>
<dbReference type="InterPro" id="IPR050266">
    <property type="entry name" value="AB_hydrolase_sf"/>
</dbReference>
<feature type="domain" description="AB hydrolase-1" evidence="1">
    <location>
        <begin position="33"/>
        <end position="327"/>
    </location>
</feature>
<proteinExistence type="predicted"/>
<dbReference type="Proteomes" id="UP000297910">
    <property type="component" value="Unassembled WGS sequence"/>
</dbReference>
<dbReference type="InterPro" id="IPR029058">
    <property type="entry name" value="AB_hydrolase_fold"/>
</dbReference>
<dbReference type="GO" id="GO:0047372">
    <property type="term" value="F:monoacylglycerol lipase activity"/>
    <property type="evidence" value="ECO:0007669"/>
    <property type="project" value="TreeGrafter"/>
</dbReference>
<reference evidence="2 3" key="1">
    <citation type="submission" date="2017-12" db="EMBL/GenBank/DDBJ databases">
        <title>Comparative genomics of Botrytis spp.</title>
        <authorList>
            <person name="Valero-Jimenez C.A."/>
            <person name="Tapia P."/>
            <person name="Veloso J."/>
            <person name="Silva-Moreno E."/>
            <person name="Staats M."/>
            <person name="Valdes J.H."/>
            <person name="Van Kan J.A.L."/>
        </authorList>
    </citation>
    <scope>NUCLEOTIDE SEQUENCE [LARGE SCALE GENOMIC DNA]</scope>
    <source>
        <strain evidence="2 3">Bp0003</strain>
    </source>
</reference>
<dbReference type="Pfam" id="PF00561">
    <property type="entry name" value="Abhydrolase_1"/>
    <property type="match status" value="1"/>
</dbReference>
<dbReference type="PANTHER" id="PTHR43798:SF33">
    <property type="entry name" value="HYDROLASE, PUTATIVE (AFU_ORTHOLOGUE AFUA_2G14860)-RELATED"/>
    <property type="match status" value="1"/>
</dbReference>
<dbReference type="Gene3D" id="3.40.50.1820">
    <property type="entry name" value="alpha/beta hydrolase"/>
    <property type="match status" value="1"/>
</dbReference>
<evidence type="ECO:0000313" key="3">
    <source>
        <dbReference type="Proteomes" id="UP000297910"/>
    </source>
</evidence>
<dbReference type="GO" id="GO:0046464">
    <property type="term" value="P:acylglycerol catabolic process"/>
    <property type="evidence" value="ECO:0007669"/>
    <property type="project" value="TreeGrafter"/>
</dbReference>
<keyword evidence="3" id="KW-1185">Reference proteome</keyword>
<dbReference type="InterPro" id="IPR000639">
    <property type="entry name" value="Epox_hydrolase-like"/>
</dbReference>
<sequence>MASSNFPTRTHTTTRSFTYSYIHIQPSSPSKPYILFFHGFPSSSNDWRHQITYFSSKGYGIIAPDLLGFGGTSKPLSIHSYKFKDMALDLCEILSLHSISASHKSLGVGHDWGSAMLSRMVNYYPEIFKRLVFLDVGYQAPDGPAFNFDMVKMINAQIKEAAGFEIFGYFLLMDEEDSTELLDENPESVMSLFYSLDNELGKQHMGATGGFRKWLEGSMLAPYPHFVKSEASKDNSVHHVEHFKNIFSPKNGGFGAAKNWYIVQLHGINEDDDKAIPKERIVVHQPTLLITSTNFISSGADFPSQMKPYIPDFRVERWEGGHWIQLERSDETNALSREFFEEI</sequence>
<gene>
    <name evidence="2" type="ORF">BPAE_0187g00100</name>
</gene>
<protein>
    <recommendedName>
        <fullName evidence="1">AB hydrolase-1 domain-containing protein</fullName>
    </recommendedName>
</protein>
<evidence type="ECO:0000313" key="2">
    <source>
        <dbReference type="EMBL" id="TGO22021.1"/>
    </source>
</evidence>